<dbReference type="Gene3D" id="1.10.260.40">
    <property type="entry name" value="lambda repressor-like DNA-binding domains"/>
    <property type="match status" value="1"/>
</dbReference>
<dbReference type="InterPro" id="IPR001387">
    <property type="entry name" value="Cro/C1-type_HTH"/>
</dbReference>
<accession>A0ABW0WU17</accession>
<dbReference type="InterPro" id="IPR043917">
    <property type="entry name" value="DUF5753"/>
</dbReference>
<dbReference type="RefSeq" id="WP_344353908.1">
    <property type="nucleotide sequence ID" value="NZ_BAAASM010000086.1"/>
</dbReference>
<protein>
    <submittedName>
        <fullName evidence="2">Helix-turn-helix domain-containing protein</fullName>
    </submittedName>
</protein>
<dbReference type="Proteomes" id="UP001596065">
    <property type="component" value="Unassembled WGS sequence"/>
</dbReference>
<feature type="domain" description="HTH cro/C1-type" evidence="1">
    <location>
        <begin position="33"/>
        <end position="87"/>
    </location>
</feature>
<reference evidence="3" key="1">
    <citation type="journal article" date="2019" name="Int. J. Syst. Evol. Microbiol.">
        <title>The Global Catalogue of Microorganisms (GCM) 10K type strain sequencing project: providing services to taxonomists for standard genome sequencing and annotation.</title>
        <authorList>
            <consortium name="The Broad Institute Genomics Platform"/>
            <consortium name="The Broad Institute Genome Sequencing Center for Infectious Disease"/>
            <person name="Wu L."/>
            <person name="Ma J."/>
        </authorList>
    </citation>
    <scope>NUCLEOTIDE SEQUENCE [LARGE SCALE GENOMIC DNA]</scope>
    <source>
        <strain evidence="3">KCTC 5701</strain>
    </source>
</reference>
<keyword evidence="3" id="KW-1185">Reference proteome</keyword>
<dbReference type="Pfam" id="PF19054">
    <property type="entry name" value="DUF5753"/>
    <property type="match status" value="1"/>
</dbReference>
<comment type="caution">
    <text evidence="2">The sequence shown here is derived from an EMBL/GenBank/DDBJ whole genome shotgun (WGS) entry which is preliminary data.</text>
</comment>
<evidence type="ECO:0000313" key="2">
    <source>
        <dbReference type="EMBL" id="MFC5659815.1"/>
    </source>
</evidence>
<dbReference type="EMBL" id="JBHSOE010000075">
    <property type="protein sequence ID" value="MFC5659815.1"/>
    <property type="molecule type" value="Genomic_DNA"/>
</dbReference>
<dbReference type="InterPro" id="IPR010982">
    <property type="entry name" value="Lambda_DNA-bd_dom_sf"/>
</dbReference>
<sequence length="309" mass="34472">MSADRYGLASQSVPAQVADVCRGAASRNLGNFLRELRTRRGLTMAQAKHAIRGSVSKISRLERGESPPKEQDVWDLARLYGASGGELEDIHDLLRQVRQETRGSQFSDVTPDFLRRLIELEKSAVHIRAYENCVVPGLLQTREYARAVIEAAIPEADEVTVSRHLQVRKERWELYSNAQDTEITAVLDEGVLRRMVGGPEAMLGQLRHLSVAAGEDMPNVNIRVIPFDRGLSTAPSFPITHLTFKNGGPPEMVYLELLDSANYITETAKLAQYRLVLDKTLEAALGRRESVAFLEKMIKEVEARLPAAR</sequence>
<dbReference type="Pfam" id="PF13560">
    <property type="entry name" value="HTH_31"/>
    <property type="match status" value="1"/>
</dbReference>
<organism evidence="2 3">
    <name type="scientific">Streptomyces nogalater</name>
    <dbReference type="NCBI Taxonomy" id="38314"/>
    <lineage>
        <taxon>Bacteria</taxon>
        <taxon>Bacillati</taxon>
        <taxon>Actinomycetota</taxon>
        <taxon>Actinomycetes</taxon>
        <taxon>Kitasatosporales</taxon>
        <taxon>Streptomycetaceae</taxon>
        <taxon>Streptomyces</taxon>
    </lineage>
</organism>
<evidence type="ECO:0000259" key="1">
    <source>
        <dbReference type="PROSITE" id="PS50943"/>
    </source>
</evidence>
<evidence type="ECO:0000313" key="3">
    <source>
        <dbReference type="Proteomes" id="UP001596065"/>
    </source>
</evidence>
<proteinExistence type="predicted"/>
<name>A0ABW0WU17_STRNO</name>
<dbReference type="PROSITE" id="PS50943">
    <property type="entry name" value="HTH_CROC1"/>
    <property type="match status" value="1"/>
</dbReference>
<dbReference type="CDD" id="cd00093">
    <property type="entry name" value="HTH_XRE"/>
    <property type="match status" value="1"/>
</dbReference>
<gene>
    <name evidence="2" type="ORF">ACFP3J_30625</name>
</gene>
<dbReference type="SMART" id="SM00530">
    <property type="entry name" value="HTH_XRE"/>
    <property type="match status" value="1"/>
</dbReference>
<dbReference type="SUPFAM" id="SSF47413">
    <property type="entry name" value="lambda repressor-like DNA-binding domains"/>
    <property type="match status" value="1"/>
</dbReference>